<dbReference type="OrthoDB" id="1736633at2759"/>
<dbReference type="Proteomes" id="UP000245207">
    <property type="component" value="Unassembled WGS sequence"/>
</dbReference>
<proteinExistence type="predicted"/>
<accession>A0A2U1MYW7</accession>
<dbReference type="PANTHER" id="PTHR36617:SF5">
    <property type="entry name" value="OS05G0421675 PROTEIN"/>
    <property type="match status" value="1"/>
</dbReference>
<dbReference type="AlphaFoldDB" id="A0A2U1MYW7"/>
<dbReference type="EMBL" id="PKPP01004026">
    <property type="protein sequence ID" value="PWA66448.1"/>
    <property type="molecule type" value="Genomic_DNA"/>
</dbReference>
<name>A0A2U1MYW7_ARTAN</name>
<evidence type="ECO:0008006" key="3">
    <source>
        <dbReference type="Google" id="ProtNLM"/>
    </source>
</evidence>
<sequence length="117" mass="12998">MELFVGEERNEDKLNDDLLPIGIDLRNIFKRKVGNGESTRFWLDNWVGGGPLNVSFPRLFCIEVNKNYLVRYRAPTVPQHPTVSIYAPDVSATGPHILGLGPILPPCLHFSGLGADL</sequence>
<evidence type="ECO:0000313" key="1">
    <source>
        <dbReference type="EMBL" id="PWA66448.1"/>
    </source>
</evidence>
<protein>
    <recommendedName>
        <fullName evidence="3">RNA-directed DNA polymerase, eukaryota, Reverse transcriptase zinc-binding domain protein</fullName>
    </recommendedName>
</protein>
<dbReference type="PANTHER" id="PTHR36617">
    <property type="entry name" value="PROTEIN, PUTATIVE-RELATED"/>
    <property type="match status" value="1"/>
</dbReference>
<reference evidence="1 2" key="1">
    <citation type="journal article" date="2018" name="Mol. Plant">
        <title>The genome of Artemisia annua provides insight into the evolution of Asteraceae family and artemisinin biosynthesis.</title>
        <authorList>
            <person name="Shen Q."/>
            <person name="Zhang L."/>
            <person name="Liao Z."/>
            <person name="Wang S."/>
            <person name="Yan T."/>
            <person name="Shi P."/>
            <person name="Liu M."/>
            <person name="Fu X."/>
            <person name="Pan Q."/>
            <person name="Wang Y."/>
            <person name="Lv Z."/>
            <person name="Lu X."/>
            <person name="Zhang F."/>
            <person name="Jiang W."/>
            <person name="Ma Y."/>
            <person name="Chen M."/>
            <person name="Hao X."/>
            <person name="Li L."/>
            <person name="Tang Y."/>
            <person name="Lv G."/>
            <person name="Zhou Y."/>
            <person name="Sun X."/>
            <person name="Brodelius P.E."/>
            <person name="Rose J.K.C."/>
            <person name="Tang K."/>
        </authorList>
    </citation>
    <scope>NUCLEOTIDE SEQUENCE [LARGE SCALE GENOMIC DNA]</scope>
    <source>
        <strain evidence="2">cv. Huhao1</strain>
        <tissue evidence="1">Leaf</tissue>
    </source>
</reference>
<evidence type="ECO:0000313" key="2">
    <source>
        <dbReference type="Proteomes" id="UP000245207"/>
    </source>
</evidence>
<keyword evidence="2" id="KW-1185">Reference proteome</keyword>
<gene>
    <name evidence="1" type="ORF">CTI12_AA323810</name>
</gene>
<organism evidence="1 2">
    <name type="scientific">Artemisia annua</name>
    <name type="common">Sweet wormwood</name>
    <dbReference type="NCBI Taxonomy" id="35608"/>
    <lineage>
        <taxon>Eukaryota</taxon>
        <taxon>Viridiplantae</taxon>
        <taxon>Streptophyta</taxon>
        <taxon>Embryophyta</taxon>
        <taxon>Tracheophyta</taxon>
        <taxon>Spermatophyta</taxon>
        <taxon>Magnoliopsida</taxon>
        <taxon>eudicotyledons</taxon>
        <taxon>Gunneridae</taxon>
        <taxon>Pentapetalae</taxon>
        <taxon>asterids</taxon>
        <taxon>campanulids</taxon>
        <taxon>Asterales</taxon>
        <taxon>Asteraceae</taxon>
        <taxon>Asteroideae</taxon>
        <taxon>Anthemideae</taxon>
        <taxon>Artemisiinae</taxon>
        <taxon>Artemisia</taxon>
    </lineage>
</organism>
<comment type="caution">
    <text evidence="1">The sequence shown here is derived from an EMBL/GenBank/DDBJ whole genome shotgun (WGS) entry which is preliminary data.</text>
</comment>